<proteinExistence type="predicted"/>
<dbReference type="AlphaFoldDB" id="A0A510DSJ9"/>
<name>A0A510DSJ9_9CREN</name>
<keyword evidence="2" id="KW-1185">Reference proteome</keyword>
<sequence>MRFEGVVEGIRISLHSGYPSLRPLKTLRMGSREGLSSIIHTKVKT</sequence>
<dbReference type="KEGG" id="step:IC006_0437"/>
<dbReference type="EMBL" id="AP018929">
    <property type="protein sequence ID" value="BBG23153.1"/>
    <property type="molecule type" value="Genomic_DNA"/>
</dbReference>
<protein>
    <submittedName>
        <fullName evidence="1">Uncharacterized protein</fullName>
    </submittedName>
</protein>
<organism evidence="1 2">
    <name type="scientific">Sulfuracidifex tepidarius</name>
    <dbReference type="NCBI Taxonomy" id="1294262"/>
    <lineage>
        <taxon>Archaea</taxon>
        <taxon>Thermoproteota</taxon>
        <taxon>Thermoprotei</taxon>
        <taxon>Sulfolobales</taxon>
        <taxon>Sulfolobaceae</taxon>
        <taxon>Sulfuracidifex</taxon>
    </lineage>
</organism>
<reference evidence="1 2" key="1">
    <citation type="journal article" date="2020" name="Int. J. Syst. Evol. Microbiol.">
        <title>Sulfuracidifex tepidarius gen. nov., sp. nov. and transfer of Sulfolobus metallicus Huber and Stetter 1992 to the genus Sulfuracidifex as Sulfuracidifex metallicus comb. nov.</title>
        <authorList>
            <person name="Itoh T."/>
            <person name="Miura T."/>
            <person name="Sakai H.D."/>
            <person name="Kato S."/>
            <person name="Ohkuma M."/>
            <person name="Takashina T."/>
        </authorList>
    </citation>
    <scope>NUCLEOTIDE SEQUENCE [LARGE SCALE GENOMIC DNA]</scope>
    <source>
        <strain evidence="1 2">IC-006</strain>
    </source>
</reference>
<evidence type="ECO:0000313" key="1">
    <source>
        <dbReference type="EMBL" id="BBG23153.1"/>
    </source>
</evidence>
<dbReference type="Proteomes" id="UP000322983">
    <property type="component" value="Chromosome"/>
</dbReference>
<accession>A0A510DSJ9</accession>
<evidence type="ECO:0000313" key="2">
    <source>
        <dbReference type="Proteomes" id="UP000322983"/>
    </source>
</evidence>
<gene>
    <name evidence="1" type="ORF">IC006_0437</name>
</gene>